<sequence length="554" mass="64932">MPKGNYRVKGYSRRGNARGNKKQGVEFGKKSRKEREAFEQFGSLKPHDDNLDSSEEEETSKNSYYKVTESQLDEEREYQTEEEDVDDDKIIFDDEPGEEMDMRKRSYNKLIELLQRDSRNQEFLKRRKFEEEGMEYMMATKADESSLEDMQRDAGDLKSEENNFQIQEEKDSDDELPNDQDVEEDDQDDADEFEIHFGDNGQQGGIGEKVTDVDEKKWKILRSEDPILKLVTKYSLLDESVETGENNENIKGKLLESWKELHACDVNDAIFREELRDQGFTRPKVLILLPFRNSALDLVETLIKLSGAEQQENRRRFFDSYGISPDQEKIDPNKPADFLATFRGNIDDMFRIGIKFTRKSMKLYAKFYNADIIIASPLGLRMIIGNEGDKKRDFDFLSSIELLIIDQADTFLMQNWDHLEHIFNHLNLIPKSSHDCDFSRVKSWYLDERAKYFRQTIIISDYLTPEINTLFNKQMMNIAGKLKIKKEYEGSIVNVIPEVKQIFIRIECPSLSESDDVRFKYFTEKSFIDHLDPIVTEELRSENGTYHDIHSIIF</sequence>
<comment type="caution">
    <text evidence="1">The sequence shown here is derived from an EMBL/GenBank/DDBJ whole genome shotgun (WGS) entry which is preliminary data.</text>
</comment>
<name>A0ACA9LAX1_9GLOM</name>
<accession>A0ACA9LAX1</accession>
<keyword evidence="2" id="KW-1185">Reference proteome</keyword>
<protein>
    <submittedName>
        <fullName evidence="1">9934_t:CDS:1</fullName>
    </submittedName>
</protein>
<reference evidence="1" key="1">
    <citation type="submission" date="2021-06" db="EMBL/GenBank/DDBJ databases">
        <authorList>
            <person name="Kallberg Y."/>
            <person name="Tangrot J."/>
            <person name="Rosling A."/>
        </authorList>
    </citation>
    <scope>NUCLEOTIDE SEQUENCE</scope>
    <source>
        <strain evidence="1">CL356</strain>
    </source>
</reference>
<dbReference type="EMBL" id="CAJVPT010005045">
    <property type="protein sequence ID" value="CAG8515514.1"/>
    <property type="molecule type" value="Genomic_DNA"/>
</dbReference>
<dbReference type="Proteomes" id="UP000789525">
    <property type="component" value="Unassembled WGS sequence"/>
</dbReference>
<organism evidence="1 2">
    <name type="scientific">Acaulospora colombiana</name>
    <dbReference type="NCBI Taxonomy" id="27376"/>
    <lineage>
        <taxon>Eukaryota</taxon>
        <taxon>Fungi</taxon>
        <taxon>Fungi incertae sedis</taxon>
        <taxon>Mucoromycota</taxon>
        <taxon>Glomeromycotina</taxon>
        <taxon>Glomeromycetes</taxon>
        <taxon>Diversisporales</taxon>
        <taxon>Acaulosporaceae</taxon>
        <taxon>Acaulospora</taxon>
    </lineage>
</organism>
<evidence type="ECO:0000313" key="1">
    <source>
        <dbReference type="EMBL" id="CAG8515514.1"/>
    </source>
</evidence>
<gene>
    <name evidence="1" type="ORF">ACOLOM_LOCUS3415</name>
</gene>
<evidence type="ECO:0000313" key="2">
    <source>
        <dbReference type="Proteomes" id="UP000789525"/>
    </source>
</evidence>
<proteinExistence type="predicted"/>